<evidence type="ECO:0000256" key="2">
    <source>
        <dbReference type="ARBA" id="ARBA00022801"/>
    </source>
</evidence>
<dbReference type="InterPro" id="IPR020084">
    <property type="entry name" value="NUDIX_hydrolase_CS"/>
</dbReference>
<evidence type="ECO:0000259" key="3">
    <source>
        <dbReference type="PROSITE" id="PS51462"/>
    </source>
</evidence>
<comment type="cofactor">
    <cofactor evidence="1">
        <name>Mg(2+)</name>
        <dbReference type="ChEBI" id="CHEBI:18420"/>
    </cofactor>
</comment>
<proteinExistence type="predicted"/>
<dbReference type="AlphaFoldDB" id="A0A2R5FCU3"/>
<name>A0A2R5FCU3_9PROT</name>
<keyword evidence="5" id="KW-1185">Reference proteome</keyword>
<dbReference type="GO" id="GO:0016787">
    <property type="term" value="F:hydrolase activity"/>
    <property type="evidence" value="ECO:0007669"/>
    <property type="project" value="UniProtKB-KW"/>
</dbReference>
<feature type="domain" description="Nudix hydrolase" evidence="3">
    <location>
        <begin position="3"/>
        <end position="128"/>
    </location>
</feature>
<dbReference type="Gene3D" id="3.90.79.10">
    <property type="entry name" value="Nucleoside Triphosphate Pyrophosphohydrolase"/>
    <property type="match status" value="1"/>
</dbReference>
<dbReference type="Proteomes" id="UP000245081">
    <property type="component" value="Unassembled WGS sequence"/>
</dbReference>
<dbReference type="RefSeq" id="WP_181376239.1">
    <property type="nucleotide sequence ID" value="NZ_BDOQ01000007.1"/>
</dbReference>
<evidence type="ECO:0000256" key="1">
    <source>
        <dbReference type="ARBA" id="ARBA00001946"/>
    </source>
</evidence>
<gene>
    <name evidence="4" type="ORF">NMK_2063</name>
</gene>
<dbReference type="InterPro" id="IPR015797">
    <property type="entry name" value="NUDIX_hydrolase-like_dom_sf"/>
</dbReference>
<protein>
    <submittedName>
        <fullName evidence="4">DNA mismatch repair protein MutT</fullName>
    </submittedName>
</protein>
<reference evidence="4 5" key="1">
    <citation type="journal article" date="2018" name="Environ. Microbiol.">
        <title>Isolation and genomic characterization of Novimethylophilus kurashikiensis gen. nov. sp. nov., a new lanthanide-dependent methylotrophic species of Methylophilaceae.</title>
        <authorList>
            <person name="Lv H."/>
            <person name="Sahin N."/>
            <person name="Tani A."/>
        </authorList>
    </citation>
    <scope>NUCLEOTIDE SEQUENCE [LARGE SCALE GENOMIC DNA]</scope>
    <source>
        <strain evidence="4 5">La2-4</strain>
    </source>
</reference>
<keyword evidence="2" id="KW-0378">Hydrolase</keyword>
<dbReference type="Pfam" id="PF00293">
    <property type="entry name" value="NUDIX"/>
    <property type="match status" value="1"/>
</dbReference>
<dbReference type="PROSITE" id="PS00893">
    <property type="entry name" value="NUDIX_BOX"/>
    <property type="match status" value="1"/>
</dbReference>
<sequence length="134" mass="15040">MRNITHYVIGLMFSPDSTKLVGILKHRPSFLAGLLNGVGGHVEEGESPASAVRREFEEETGVVTREEDWKFFHTLSGPTYVMHCFYMHSDKYMEARTTTDEPIVVIDLRAAPHAAWAPDMVSLIQLANKHTQVA</sequence>
<dbReference type="PROSITE" id="PS51462">
    <property type="entry name" value="NUDIX"/>
    <property type="match status" value="1"/>
</dbReference>
<comment type="caution">
    <text evidence="4">The sequence shown here is derived from an EMBL/GenBank/DDBJ whole genome shotgun (WGS) entry which is preliminary data.</text>
</comment>
<dbReference type="EMBL" id="BDOQ01000007">
    <property type="protein sequence ID" value="GBG14464.1"/>
    <property type="molecule type" value="Genomic_DNA"/>
</dbReference>
<evidence type="ECO:0000313" key="5">
    <source>
        <dbReference type="Proteomes" id="UP000245081"/>
    </source>
</evidence>
<dbReference type="InterPro" id="IPR000086">
    <property type="entry name" value="NUDIX_hydrolase_dom"/>
</dbReference>
<organism evidence="4 5">
    <name type="scientific">Novimethylophilus kurashikiensis</name>
    <dbReference type="NCBI Taxonomy" id="1825523"/>
    <lineage>
        <taxon>Bacteria</taxon>
        <taxon>Pseudomonadati</taxon>
        <taxon>Pseudomonadota</taxon>
        <taxon>Betaproteobacteria</taxon>
        <taxon>Nitrosomonadales</taxon>
        <taxon>Methylophilaceae</taxon>
        <taxon>Novimethylophilus</taxon>
    </lineage>
</organism>
<evidence type="ECO:0000313" key="4">
    <source>
        <dbReference type="EMBL" id="GBG14464.1"/>
    </source>
</evidence>
<accession>A0A2R5FCU3</accession>
<dbReference type="SUPFAM" id="SSF55811">
    <property type="entry name" value="Nudix"/>
    <property type="match status" value="1"/>
</dbReference>